<dbReference type="PANTHER" id="PTHR13696">
    <property type="entry name" value="P-LOOP CONTAINING NUCLEOSIDE TRIPHOSPHATE HYDROLASE"/>
    <property type="match status" value="1"/>
</dbReference>
<protein>
    <submittedName>
        <fullName evidence="2">Chromosome partitioning protein ParA</fullName>
    </submittedName>
</protein>
<comment type="caution">
    <text evidence="2">The sequence shown here is derived from an EMBL/GenBank/DDBJ whole genome shotgun (WGS) entry which is preliminary data.</text>
</comment>
<reference evidence="2 3" key="1">
    <citation type="journal article" date="2016" name="Nat. Commun.">
        <title>Thousands of microbial genomes shed light on interconnected biogeochemical processes in an aquifer system.</title>
        <authorList>
            <person name="Anantharaman K."/>
            <person name="Brown C.T."/>
            <person name="Hug L.A."/>
            <person name="Sharon I."/>
            <person name="Castelle C.J."/>
            <person name="Probst A.J."/>
            <person name="Thomas B.C."/>
            <person name="Singh A."/>
            <person name="Wilkins M.J."/>
            <person name="Karaoz U."/>
            <person name="Brodie E.L."/>
            <person name="Williams K.H."/>
            <person name="Hubbard S.S."/>
            <person name="Banfield J.F."/>
        </authorList>
    </citation>
    <scope>NUCLEOTIDE SEQUENCE [LARGE SCALE GENOMIC DNA]</scope>
</reference>
<evidence type="ECO:0000259" key="1">
    <source>
        <dbReference type="Pfam" id="PF13614"/>
    </source>
</evidence>
<dbReference type="CDD" id="cd02042">
    <property type="entry name" value="ParAB_family"/>
    <property type="match status" value="1"/>
</dbReference>
<dbReference type="InterPro" id="IPR050678">
    <property type="entry name" value="DNA_Partitioning_ATPase"/>
</dbReference>
<dbReference type="PIRSF" id="PIRSF009320">
    <property type="entry name" value="Nuc_binding_HP_1000"/>
    <property type="match status" value="1"/>
</dbReference>
<sequence>MAHIISVVNQKGGVGKTTTTLNLAAYLAEAGKFVLLVDLDPQANATSGAGIDHRALSAGVYEALIGSHSLKSLILPTAHVGLRVLPATEALAGASVELVNVEEREHYLRKALLSVRNDYDYILIDNPPSLGMLTLNGLVASDSILIPVQAEFYALEGLRDLMNTVNLVRANIHPNLEIMGAVITMYDSRTKLSKEVLQELYRHFPDKIFRSVIPRSIRLAEAPSFGKTILGYDPLSKAAKSYERLAHEFILRAEGVL</sequence>
<dbReference type="Gene3D" id="3.40.50.300">
    <property type="entry name" value="P-loop containing nucleotide triphosphate hydrolases"/>
    <property type="match status" value="1"/>
</dbReference>
<evidence type="ECO:0000313" key="3">
    <source>
        <dbReference type="Proteomes" id="UP000176593"/>
    </source>
</evidence>
<gene>
    <name evidence="2" type="ORF">A3I41_04925</name>
</gene>
<evidence type="ECO:0000313" key="2">
    <source>
        <dbReference type="EMBL" id="OGL86599.1"/>
    </source>
</evidence>
<dbReference type="SUPFAM" id="SSF52540">
    <property type="entry name" value="P-loop containing nucleoside triphosphate hydrolases"/>
    <property type="match status" value="1"/>
</dbReference>
<dbReference type="Pfam" id="PF13614">
    <property type="entry name" value="AAA_31"/>
    <property type="match status" value="1"/>
</dbReference>
<dbReference type="InterPro" id="IPR027417">
    <property type="entry name" value="P-loop_NTPase"/>
</dbReference>
<name>A0A1F7V7Y1_9BACT</name>
<dbReference type="Proteomes" id="UP000176593">
    <property type="component" value="Unassembled WGS sequence"/>
</dbReference>
<feature type="domain" description="AAA" evidence="1">
    <location>
        <begin position="3"/>
        <end position="178"/>
    </location>
</feature>
<dbReference type="InterPro" id="IPR025669">
    <property type="entry name" value="AAA_dom"/>
</dbReference>
<organism evidence="2 3">
    <name type="scientific">Candidatus Uhrbacteria bacterium RIFCSPLOWO2_02_FULL_48_18</name>
    <dbReference type="NCBI Taxonomy" id="1802408"/>
    <lineage>
        <taxon>Bacteria</taxon>
        <taxon>Candidatus Uhriibacteriota</taxon>
    </lineage>
</organism>
<dbReference type="PANTHER" id="PTHR13696:SF52">
    <property type="entry name" value="PARA FAMILY PROTEIN CT_582"/>
    <property type="match status" value="1"/>
</dbReference>
<dbReference type="FunFam" id="3.40.50.300:FF:000285">
    <property type="entry name" value="Sporulation initiation inhibitor Soj"/>
    <property type="match status" value="1"/>
</dbReference>
<accession>A0A1F7V7Y1</accession>
<proteinExistence type="predicted"/>
<dbReference type="AlphaFoldDB" id="A0A1F7V7Y1"/>
<dbReference type="EMBL" id="MGEQ01000008">
    <property type="protein sequence ID" value="OGL86599.1"/>
    <property type="molecule type" value="Genomic_DNA"/>
</dbReference>